<comment type="caution">
    <text evidence="1">The sequence shown here is derived from an EMBL/GenBank/DDBJ whole genome shotgun (WGS) entry which is preliminary data.</text>
</comment>
<proteinExistence type="predicted"/>
<evidence type="ECO:0000313" key="3">
    <source>
        <dbReference type="Proteomes" id="UP000692954"/>
    </source>
</evidence>
<gene>
    <name evidence="1" type="ORF">PSON_ATCC_30995.1.T0110411</name>
    <name evidence="2" type="ORF">PSON_ATCC_30995.1.T0110414</name>
</gene>
<evidence type="ECO:0000313" key="2">
    <source>
        <dbReference type="EMBL" id="CAD8057831.1"/>
    </source>
</evidence>
<dbReference type="EMBL" id="CAJJDN010000011">
    <property type="protein sequence ID" value="CAD8057831.1"/>
    <property type="molecule type" value="Genomic_DNA"/>
</dbReference>
<name>A0A8S1KVA9_9CILI</name>
<protein>
    <submittedName>
        <fullName evidence="1">Uncharacterized protein</fullName>
    </submittedName>
</protein>
<accession>A0A8S1KVA9</accession>
<keyword evidence="3" id="KW-1185">Reference proteome</keyword>
<evidence type="ECO:0000313" key="1">
    <source>
        <dbReference type="EMBL" id="CAD8057825.1"/>
    </source>
</evidence>
<reference evidence="1" key="1">
    <citation type="submission" date="2021-01" db="EMBL/GenBank/DDBJ databases">
        <authorList>
            <consortium name="Genoscope - CEA"/>
            <person name="William W."/>
        </authorList>
    </citation>
    <scope>NUCLEOTIDE SEQUENCE</scope>
</reference>
<organism evidence="1 3">
    <name type="scientific">Paramecium sonneborni</name>
    <dbReference type="NCBI Taxonomy" id="65129"/>
    <lineage>
        <taxon>Eukaryota</taxon>
        <taxon>Sar</taxon>
        <taxon>Alveolata</taxon>
        <taxon>Ciliophora</taxon>
        <taxon>Intramacronucleata</taxon>
        <taxon>Oligohymenophorea</taxon>
        <taxon>Peniculida</taxon>
        <taxon>Parameciidae</taxon>
        <taxon>Paramecium</taxon>
    </lineage>
</organism>
<dbReference type="EMBL" id="CAJJDN010000011">
    <property type="protein sequence ID" value="CAD8057825.1"/>
    <property type="molecule type" value="Genomic_DNA"/>
</dbReference>
<dbReference type="AlphaFoldDB" id="A0A8S1KVA9"/>
<dbReference type="Proteomes" id="UP000692954">
    <property type="component" value="Unassembled WGS sequence"/>
</dbReference>
<sequence>MKLIKKEISELNNLVKPVLLFKIIPLYFKCLQINCYIKKSQFSNCYKKIIFGFSFSKMLFKKIVKKEFNDQDNHIMINSLKPHQIAKYFLKLKK</sequence>